<organism evidence="1 2">
    <name type="scientific">Acorus gramineus</name>
    <name type="common">Dwarf sweet flag</name>
    <dbReference type="NCBI Taxonomy" id="55184"/>
    <lineage>
        <taxon>Eukaryota</taxon>
        <taxon>Viridiplantae</taxon>
        <taxon>Streptophyta</taxon>
        <taxon>Embryophyta</taxon>
        <taxon>Tracheophyta</taxon>
        <taxon>Spermatophyta</taxon>
        <taxon>Magnoliopsida</taxon>
        <taxon>Liliopsida</taxon>
        <taxon>Acoraceae</taxon>
        <taxon>Acorus</taxon>
    </lineage>
</organism>
<sequence length="172" mass="19300">MQALTNKIDNAFESEEVTSGKLLHQLQVRSFGGKSSKQGTGITTVPSMLFSMVNLSISGMTHGYRGTACNTITMAHRLCWGPPHSTMLCTLIVDGKWQKPFRWLADLNHLWEEILEIEVGGEGPDILIWSGANSWKISYNSAWHEVRAASEALSWTKELWHPIQPPRMSFLC</sequence>
<reference evidence="1" key="1">
    <citation type="journal article" date="2023" name="Nat. Commun.">
        <title>Diploid and tetraploid genomes of Acorus and the evolution of monocots.</title>
        <authorList>
            <person name="Ma L."/>
            <person name="Liu K.W."/>
            <person name="Li Z."/>
            <person name="Hsiao Y.Y."/>
            <person name="Qi Y."/>
            <person name="Fu T."/>
            <person name="Tang G.D."/>
            <person name="Zhang D."/>
            <person name="Sun W.H."/>
            <person name="Liu D.K."/>
            <person name="Li Y."/>
            <person name="Chen G.Z."/>
            <person name="Liu X.D."/>
            <person name="Liao X.Y."/>
            <person name="Jiang Y.T."/>
            <person name="Yu X."/>
            <person name="Hao Y."/>
            <person name="Huang J."/>
            <person name="Zhao X.W."/>
            <person name="Ke S."/>
            <person name="Chen Y.Y."/>
            <person name="Wu W.L."/>
            <person name="Hsu J.L."/>
            <person name="Lin Y.F."/>
            <person name="Huang M.D."/>
            <person name="Li C.Y."/>
            <person name="Huang L."/>
            <person name="Wang Z.W."/>
            <person name="Zhao X."/>
            <person name="Zhong W.Y."/>
            <person name="Peng D.H."/>
            <person name="Ahmad S."/>
            <person name="Lan S."/>
            <person name="Zhang J.S."/>
            <person name="Tsai W.C."/>
            <person name="Van de Peer Y."/>
            <person name="Liu Z.J."/>
        </authorList>
    </citation>
    <scope>NUCLEOTIDE SEQUENCE</scope>
    <source>
        <strain evidence="1">SCP</strain>
    </source>
</reference>
<evidence type="ECO:0000313" key="2">
    <source>
        <dbReference type="Proteomes" id="UP001179952"/>
    </source>
</evidence>
<dbReference type="EMBL" id="JAUJYN010000006">
    <property type="protein sequence ID" value="KAK1268120.1"/>
    <property type="molecule type" value="Genomic_DNA"/>
</dbReference>
<reference evidence="1" key="2">
    <citation type="submission" date="2023-06" db="EMBL/GenBank/DDBJ databases">
        <authorList>
            <person name="Ma L."/>
            <person name="Liu K.-W."/>
            <person name="Li Z."/>
            <person name="Hsiao Y.-Y."/>
            <person name="Qi Y."/>
            <person name="Fu T."/>
            <person name="Tang G."/>
            <person name="Zhang D."/>
            <person name="Sun W.-H."/>
            <person name="Liu D.-K."/>
            <person name="Li Y."/>
            <person name="Chen G.-Z."/>
            <person name="Liu X.-D."/>
            <person name="Liao X.-Y."/>
            <person name="Jiang Y.-T."/>
            <person name="Yu X."/>
            <person name="Hao Y."/>
            <person name="Huang J."/>
            <person name="Zhao X.-W."/>
            <person name="Ke S."/>
            <person name="Chen Y.-Y."/>
            <person name="Wu W.-L."/>
            <person name="Hsu J.-L."/>
            <person name="Lin Y.-F."/>
            <person name="Huang M.-D."/>
            <person name="Li C.-Y."/>
            <person name="Huang L."/>
            <person name="Wang Z.-W."/>
            <person name="Zhao X."/>
            <person name="Zhong W.-Y."/>
            <person name="Peng D.-H."/>
            <person name="Ahmad S."/>
            <person name="Lan S."/>
            <person name="Zhang J.-S."/>
            <person name="Tsai W.-C."/>
            <person name="Van De Peer Y."/>
            <person name="Liu Z.-J."/>
        </authorList>
    </citation>
    <scope>NUCLEOTIDE SEQUENCE</scope>
    <source>
        <strain evidence="1">SCP</strain>
        <tissue evidence="1">Leaves</tissue>
    </source>
</reference>
<dbReference type="AlphaFoldDB" id="A0AAV9AVR0"/>
<protein>
    <submittedName>
        <fullName evidence="1">Uncharacterized protein</fullName>
    </submittedName>
</protein>
<dbReference type="Proteomes" id="UP001179952">
    <property type="component" value="Unassembled WGS sequence"/>
</dbReference>
<accession>A0AAV9AVR0</accession>
<name>A0AAV9AVR0_ACOGR</name>
<comment type="caution">
    <text evidence="1">The sequence shown here is derived from an EMBL/GenBank/DDBJ whole genome shotgun (WGS) entry which is preliminary data.</text>
</comment>
<evidence type="ECO:0000313" key="1">
    <source>
        <dbReference type="EMBL" id="KAK1268120.1"/>
    </source>
</evidence>
<gene>
    <name evidence="1" type="ORF">QJS04_geneDACA008274</name>
</gene>
<proteinExistence type="predicted"/>
<keyword evidence="2" id="KW-1185">Reference proteome</keyword>